<name>A0A1N6KDK4_9BACT</name>
<reference evidence="3 4" key="1">
    <citation type="submission" date="2016-11" db="EMBL/GenBank/DDBJ databases">
        <authorList>
            <person name="Jaros S."/>
            <person name="Januszkiewicz K."/>
            <person name="Wedrychowicz H."/>
        </authorList>
    </citation>
    <scope>NUCLEOTIDE SEQUENCE [LARGE SCALE GENOMIC DNA]</scope>
    <source>
        <strain evidence="3 4">DSM 24787</strain>
    </source>
</reference>
<evidence type="ECO:0000259" key="2">
    <source>
        <dbReference type="Pfam" id="PF18962"/>
    </source>
</evidence>
<keyword evidence="4" id="KW-1185">Reference proteome</keyword>
<keyword evidence="1" id="KW-0732">Signal</keyword>
<gene>
    <name evidence="3" type="ORF">SAMN04488055_5618</name>
</gene>
<dbReference type="RefSeq" id="WP_074242830.1">
    <property type="nucleotide sequence ID" value="NZ_FSRA01000002.1"/>
</dbReference>
<feature type="domain" description="Secretion system C-terminal sorting" evidence="2">
    <location>
        <begin position="938"/>
        <end position="1009"/>
    </location>
</feature>
<dbReference type="OrthoDB" id="792783at2"/>
<proteinExistence type="predicted"/>
<dbReference type="Gene3D" id="2.60.120.260">
    <property type="entry name" value="Galactose-binding domain-like"/>
    <property type="match status" value="1"/>
</dbReference>
<dbReference type="Pfam" id="PF18962">
    <property type="entry name" value="Por_Secre_tail"/>
    <property type="match status" value="1"/>
</dbReference>
<dbReference type="InterPro" id="IPR026444">
    <property type="entry name" value="Secre_tail"/>
</dbReference>
<feature type="signal peptide" evidence="1">
    <location>
        <begin position="1"/>
        <end position="27"/>
    </location>
</feature>
<sequence>MKKSTLKGFLAGLLLPFLLAVSHSTQAQLISMENGRLVYKKYANQGQTDTVNQIPDFSNAGYRGGGVRIPVWSVSDSISPVEGDNRAHIQAAIDRVSALPLQANGHRGVLLLKAGVYPVEGSIFIKASGVVLRGAGNGVNGTVIIATQKTQHDLIKVQGAGSGYGEVSGSKFRITSSYVPTGSKTFDVAANHTFHAGDKVVVQKTPNDLWIDTLDMRQYGWTASGYKTTYERTITAVSGSTITIDIPIVDPIETTLGGGEVYRSNITGRISECGLEQMRIESYFQNDEDESHGWYAIVFTRTENSWIKHVTGKYFGNGLVSLSNMSRFNTVEDCAMIDPKSITTGGRKYSFNLDGNATSNLYQRCITWGGRHDLVSGSKVPGPNVFLDCSSENTKADIGPHHRWSTGQLYDNIYGGQIRVQNRGASGTGHGWSGAQTLFWNAYSYTSDILVSSPFGARNWGIGNIGKKQSGNGYWESWGTHVIPRSLYLQQLQERLGDSAVANIAIPKQLLAPLWDSLRARGQSILAEPQVRYGADTVIASLDLTDNGGVITGQYPNTSKPTENFTSLIDNNTSTKYYISGRKALWVQYASTQPGIVTRYTLTSGNDVPERDPRNWNLVGSNDGVTWALIDSQINQSFATRKLTRTFSVDSNTIAYRYYRLNVTANNGHTGTQFSEWELFERRHQSVSFNEVPDITYGDEPLELFGAVSTSGLPVTLEVISGPGTLTDSALHFTGAGTIVIRATQAGSTDYFPATAEISINVAKASQELSFEAVPEKTFGDSAFVLHASSDAGLPVRFELVSGPGVLADSLVTITGAGTIIVRAIQAGNENYDPAAAEQTIIVHKAQQTIDFGAIAAKVKGQTVNLTATASSGLPVGFSIVSGNGNLNGNMLKLNYEGLITIQADQAGNDNYEAAAPVPQQILVLGLGTLIPEIRATVYPNPTSGQFKVKLENAPARPHTFMVVDYRGNVVLSTVATPNDAKYFEVSLNISSSIDGIYYLHVLEGTRNALRVIVKY</sequence>
<dbReference type="SUPFAM" id="SSF49785">
    <property type="entry name" value="Galactose-binding domain-like"/>
    <property type="match status" value="1"/>
</dbReference>
<dbReference type="NCBIfam" id="TIGR04183">
    <property type="entry name" value="Por_Secre_tail"/>
    <property type="match status" value="1"/>
</dbReference>
<evidence type="ECO:0000313" key="3">
    <source>
        <dbReference type="EMBL" id="SIO54523.1"/>
    </source>
</evidence>
<evidence type="ECO:0000256" key="1">
    <source>
        <dbReference type="SAM" id="SignalP"/>
    </source>
</evidence>
<feature type="chain" id="PRO_5012252650" evidence="1">
    <location>
        <begin position="28"/>
        <end position="1016"/>
    </location>
</feature>
<dbReference type="AlphaFoldDB" id="A0A1N6KDK4"/>
<dbReference type="Proteomes" id="UP000185003">
    <property type="component" value="Unassembled WGS sequence"/>
</dbReference>
<dbReference type="STRING" id="536979.SAMN04488055_5618"/>
<dbReference type="SUPFAM" id="SSF51126">
    <property type="entry name" value="Pectin lyase-like"/>
    <property type="match status" value="1"/>
</dbReference>
<dbReference type="InterPro" id="IPR011050">
    <property type="entry name" value="Pectin_lyase_fold/virulence"/>
</dbReference>
<dbReference type="InterPro" id="IPR008979">
    <property type="entry name" value="Galactose-bd-like_sf"/>
</dbReference>
<dbReference type="EMBL" id="FSRA01000002">
    <property type="protein sequence ID" value="SIO54523.1"/>
    <property type="molecule type" value="Genomic_DNA"/>
</dbReference>
<evidence type="ECO:0000313" key="4">
    <source>
        <dbReference type="Proteomes" id="UP000185003"/>
    </source>
</evidence>
<organism evidence="3 4">
    <name type="scientific">Chitinophaga niabensis</name>
    <dbReference type="NCBI Taxonomy" id="536979"/>
    <lineage>
        <taxon>Bacteria</taxon>
        <taxon>Pseudomonadati</taxon>
        <taxon>Bacteroidota</taxon>
        <taxon>Chitinophagia</taxon>
        <taxon>Chitinophagales</taxon>
        <taxon>Chitinophagaceae</taxon>
        <taxon>Chitinophaga</taxon>
    </lineage>
</organism>
<protein>
    <submittedName>
        <fullName evidence="3">Por secretion system C-terminal sorting domain-containing protein</fullName>
    </submittedName>
</protein>
<accession>A0A1N6KDK4</accession>